<gene>
    <name evidence="1" type="ORF">DS421_19g654620</name>
</gene>
<organism evidence="1 2">
    <name type="scientific">Arachis hypogaea</name>
    <name type="common">Peanut</name>
    <dbReference type="NCBI Taxonomy" id="3818"/>
    <lineage>
        <taxon>Eukaryota</taxon>
        <taxon>Viridiplantae</taxon>
        <taxon>Streptophyta</taxon>
        <taxon>Embryophyta</taxon>
        <taxon>Tracheophyta</taxon>
        <taxon>Spermatophyta</taxon>
        <taxon>Magnoliopsida</taxon>
        <taxon>eudicotyledons</taxon>
        <taxon>Gunneridae</taxon>
        <taxon>Pentapetalae</taxon>
        <taxon>rosids</taxon>
        <taxon>fabids</taxon>
        <taxon>Fabales</taxon>
        <taxon>Fabaceae</taxon>
        <taxon>Papilionoideae</taxon>
        <taxon>50 kb inversion clade</taxon>
        <taxon>dalbergioids sensu lato</taxon>
        <taxon>Dalbergieae</taxon>
        <taxon>Pterocarpus clade</taxon>
        <taxon>Arachis</taxon>
    </lineage>
</organism>
<sequence>MSFLILPFIMRLKELRFYALVRIAIIVLGEIERMFTSIYFVMGLIRDTISGYFMENVDLQNLLRMMDLKYKITWINCWKRLS</sequence>
<evidence type="ECO:0000313" key="2">
    <source>
        <dbReference type="Proteomes" id="UP000464620"/>
    </source>
</evidence>
<evidence type="ECO:0000313" key="1">
    <source>
        <dbReference type="EMBL" id="QHN77658.1"/>
    </source>
</evidence>
<protein>
    <submittedName>
        <fullName evidence="1">Uncharacterized protein</fullName>
    </submittedName>
</protein>
<reference evidence="1 2" key="1">
    <citation type="submission" date="2020-01" db="EMBL/GenBank/DDBJ databases">
        <title>Genome sequence of Arachis hypogaea, cultivar Shitouqi.</title>
        <authorList>
            <person name="Zhuang W."/>
            <person name="Chen H."/>
            <person name="Varshney R."/>
            <person name="Wang D."/>
            <person name="Ming R."/>
        </authorList>
    </citation>
    <scope>NUCLEOTIDE SEQUENCE [LARGE SCALE GENOMIC DNA]</scope>
    <source>
        <tissue evidence="1">Young leaf</tissue>
    </source>
</reference>
<accession>A0A6B9VBS8</accession>
<proteinExistence type="predicted"/>
<dbReference type="AlphaFoldDB" id="A0A6B9VBS8"/>
<dbReference type="Proteomes" id="UP000464620">
    <property type="component" value="Chromosome B09"/>
</dbReference>
<dbReference type="EMBL" id="CP031001">
    <property type="protein sequence ID" value="QHN77658.1"/>
    <property type="molecule type" value="Genomic_DNA"/>
</dbReference>
<name>A0A6B9VBS8_ARAHY</name>